<feature type="region of interest" description="Disordered" evidence="1">
    <location>
        <begin position="177"/>
        <end position="202"/>
    </location>
</feature>
<evidence type="ECO:0000313" key="4">
    <source>
        <dbReference type="Proteomes" id="UP000004995"/>
    </source>
</evidence>
<dbReference type="PANTHER" id="PTHR33595:SF3">
    <property type="entry name" value="PAS DOMAIN-CONTAINING PROTEIN"/>
    <property type="match status" value="1"/>
</dbReference>
<dbReference type="PANTHER" id="PTHR33595">
    <property type="entry name" value="VON WILLEBRAND FACTOR A DOMAIN PROTEIN"/>
    <property type="match status" value="1"/>
</dbReference>
<evidence type="ECO:0000313" key="3">
    <source>
        <dbReference type="EnsemblPlants" id="KQL26457"/>
    </source>
</evidence>
<dbReference type="EMBL" id="AGNK02001319">
    <property type="status" value="NOT_ANNOTATED_CDS"/>
    <property type="molecule type" value="Genomic_DNA"/>
</dbReference>
<evidence type="ECO:0000256" key="1">
    <source>
        <dbReference type="SAM" id="MobiDB-lite"/>
    </source>
</evidence>
<dbReference type="Pfam" id="PF25821">
    <property type="entry name" value="DUF7950"/>
    <property type="match status" value="1"/>
</dbReference>
<dbReference type="Proteomes" id="UP000004995">
    <property type="component" value="Unassembled WGS sequence"/>
</dbReference>
<dbReference type="OMA" id="LPETCKG"/>
<dbReference type="STRING" id="4555.K3ZTF9"/>
<name>K3ZTF9_SETIT</name>
<dbReference type="AlphaFoldDB" id="K3ZTF9"/>
<dbReference type="eggNOG" id="KOG2048">
    <property type="taxonomic scope" value="Eukaryota"/>
</dbReference>
<proteinExistence type="predicted"/>
<dbReference type="HOGENOM" id="CLU_051758_0_0_1"/>
<keyword evidence="4" id="KW-1185">Reference proteome</keyword>
<reference evidence="3" key="2">
    <citation type="submission" date="2018-08" db="UniProtKB">
        <authorList>
            <consortium name="EnsemblPlants"/>
        </authorList>
    </citation>
    <scope>IDENTIFICATION</scope>
    <source>
        <strain evidence="3">Yugu1</strain>
    </source>
</reference>
<dbReference type="EnsemblPlants" id="KQL26457">
    <property type="protein sequence ID" value="KQL26457"/>
    <property type="gene ID" value="SETIT_029889mg"/>
</dbReference>
<feature type="compositionally biased region" description="Basic residues" evidence="1">
    <location>
        <begin position="12"/>
        <end position="37"/>
    </location>
</feature>
<evidence type="ECO:0000259" key="2">
    <source>
        <dbReference type="Pfam" id="PF25821"/>
    </source>
</evidence>
<feature type="domain" description="DUF7950" evidence="2">
    <location>
        <begin position="280"/>
        <end position="415"/>
    </location>
</feature>
<dbReference type="FunCoup" id="K3ZTF9">
    <property type="interactions" value="2539"/>
</dbReference>
<feature type="region of interest" description="Disordered" evidence="1">
    <location>
        <begin position="1"/>
        <end position="79"/>
    </location>
</feature>
<dbReference type="Gramene" id="KQL26457">
    <property type="protein sequence ID" value="KQL26457"/>
    <property type="gene ID" value="SETIT_029889mg"/>
</dbReference>
<protein>
    <recommendedName>
        <fullName evidence="2">DUF7950 domain-containing protein</fullName>
    </recommendedName>
</protein>
<dbReference type="InterPro" id="IPR057710">
    <property type="entry name" value="DUF7950"/>
</dbReference>
<organism evidence="3 4">
    <name type="scientific">Setaria italica</name>
    <name type="common">Foxtail millet</name>
    <name type="synonym">Panicum italicum</name>
    <dbReference type="NCBI Taxonomy" id="4555"/>
    <lineage>
        <taxon>Eukaryota</taxon>
        <taxon>Viridiplantae</taxon>
        <taxon>Streptophyta</taxon>
        <taxon>Embryophyta</taxon>
        <taxon>Tracheophyta</taxon>
        <taxon>Spermatophyta</taxon>
        <taxon>Magnoliopsida</taxon>
        <taxon>Liliopsida</taxon>
        <taxon>Poales</taxon>
        <taxon>Poaceae</taxon>
        <taxon>PACMAD clade</taxon>
        <taxon>Panicoideae</taxon>
        <taxon>Panicodae</taxon>
        <taxon>Paniceae</taxon>
        <taxon>Cenchrinae</taxon>
        <taxon>Setaria</taxon>
    </lineage>
</organism>
<reference evidence="4" key="1">
    <citation type="journal article" date="2012" name="Nat. Biotechnol.">
        <title>Reference genome sequence of the model plant Setaria.</title>
        <authorList>
            <person name="Bennetzen J.L."/>
            <person name="Schmutz J."/>
            <person name="Wang H."/>
            <person name="Percifield R."/>
            <person name="Hawkins J."/>
            <person name="Pontaroli A.C."/>
            <person name="Estep M."/>
            <person name="Feng L."/>
            <person name="Vaughn J.N."/>
            <person name="Grimwood J."/>
            <person name="Jenkins J."/>
            <person name="Barry K."/>
            <person name="Lindquist E."/>
            <person name="Hellsten U."/>
            <person name="Deshpande S."/>
            <person name="Wang X."/>
            <person name="Wu X."/>
            <person name="Mitros T."/>
            <person name="Triplett J."/>
            <person name="Yang X."/>
            <person name="Ye C.Y."/>
            <person name="Mauro-Herrera M."/>
            <person name="Wang L."/>
            <person name="Li P."/>
            <person name="Sharma M."/>
            <person name="Sharma R."/>
            <person name="Ronald P.C."/>
            <person name="Panaud O."/>
            <person name="Kellogg E.A."/>
            <person name="Brutnell T.P."/>
            <person name="Doust A.N."/>
            <person name="Tuskan G.A."/>
            <person name="Rokhsar D."/>
            <person name="Devos K.M."/>
        </authorList>
    </citation>
    <scope>NUCLEOTIDE SEQUENCE [LARGE SCALE GENOMIC DNA]</scope>
    <source>
        <strain evidence="4">cv. Yugu1</strain>
    </source>
</reference>
<sequence>MARTPASQCPRPSRRNAPRGTRRPRQRGTAKARGKPKRPSDPHAGPRRHLTRPDALLSSVLPLEPTQPKPPLQSARPATRLRLRVGRVPARSPTVSLEWSSTLTTDPDPEPPLLAMAMVQPADPAVKANQILARFRPIAPKPALAAASPVAQAAAEGVVAANRVLCQLQNRPCRARKRGRPTVVPVSPKSPAQPAAKRKRAEAPYPPLRCAAATATRAHVSVVVPDSACLPLASLPPATTVAGDLVKVAAEERDVPVERDLLRKLLEPKVISPRAVRPVCSTIYVERIHRTDATCTAVVSKTAAEVEVELEADALPAVVSDSSNRVRLVNDAYKEMVGQSECPWLDAVAAASRRISGEVALVVGEPASLPEPHGVFTCTARIEWEYGGKCTSILAPCDVSRLQCESRDYLFTWRFRTVDADASVGRRSGETSDS</sequence>
<dbReference type="InParanoid" id="K3ZTF9"/>
<accession>K3ZTF9</accession>